<dbReference type="AlphaFoldDB" id="A0A024VQL7"/>
<reference evidence="3 4" key="1">
    <citation type="submission" date="2013-02" db="EMBL/GenBank/DDBJ databases">
        <title>The Genome Annotation of Plasmodium falciparum FCH/4.</title>
        <authorList>
            <consortium name="The Broad Institute Genome Sequencing Platform"/>
            <consortium name="The Broad Institute Genome Sequencing Center for Infectious Disease"/>
            <person name="Neafsey D."/>
            <person name="Hoffman S."/>
            <person name="Volkman S."/>
            <person name="Rosenthal P."/>
            <person name="Walker B."/>
            <person name="Young S.K."/>
            <person name="Zeng Q."/>
            <person name="Gargeya S."/>
            <person name="Fitzgerald M."/>
            <person name="Haas B."/>
            <person name="Abouelleil A."/>
            <person name="Allen A.W."/>
            <person name="Alvarado L."/>
            <person name="Arachchi H.M."/>
            <person name="Berlin A.M."/>
            <person name="Chapman S.B."/>
            <person name="Gainer-Dewar J."/>
            <person name="Goldberg J."/>
            <person name="Griggs A."/>
            <person name="Gujja S."/>
            <person name="Hansen M."/>
            <person name="Howarth C."/>
            <person name="Imamovic A."/>
            <person name="Ireland A."/>
            <person name="Larimer J."/>
            <person name="McCowan C."/>
            <person name="Murphy C."/>
            <person name="Pearson M."/>
            <person name="Poon T.W."/>
            <person name="Priest M."/>
            <person name="Roberts A."/>
            <person name="Saif S."/>
            <person name="Shea T."/>
            <person name="Sisk P."/>
            <person name="Sykes S."/>
            <person name="Wortman J."/>
            <person name="Nusbaum C."/>
            <person name="Birren B."/>
        </authorList>
    </citation>
    <scope>NUCLEOTIDE SEQUENCE [LARGE SCALE GENOMIC DNA]</scope>
    <source>
        <strain evidence="3 4">FCH/4</strain>
    </source>
</reference>
<dbReference type="NCBIfam" id="TIGR01477">
    <property type="entry name" value="RIFIN"/>
    <property type="match status" value="1"/>
</dbReference>
<protein>
    <recommendedName>
        <fullName evidence="5">Surface antigen</fullName>
    </recommendedName>
</protein>
<evidence type="ECO:0000313" key="3">
    <source>
        <dbReference type="EMBL" id="ETW30762.1"/>
    </source>
</evidence>
<evidence type="ECO:0000313" key="4">
    <source>
        <dbReference type="Proteomes" id="UP000030656"/>
    </source>
</evidence>
<feature type="transmembrane region" description="Helical" evidence="1">
    <location>
        <begin position="327"/>
        <end position="352"/>
    </location>
</feature>
<evidence type="ECO:0000256" key="1">
    <source>
        <dbReference type="SAM" id="Phobius"/>
    </source>
</evidence>
<dbReference type="InterPro" id="IPR006373">
    <property type="entry name" value="VSA_Rifin"/>
</dbReference>
<name>A0A024VQL7_PLAFA</name>
<keyword evidence="1" id="KW-1133">Transmembrane helix</keyword>
<gene>
    <name evidence="3" type="ORF">PFFCH_01802</name>
</gene>
<proteinExistence type="predicted"/>
<feature type="chain" id="PRO_5001536314" description="Surface antigen" evidence="2">
    <location>
        <begin position="23"/>
        <end position="372"/>
    </location>
</feature>
<reference evidence="3 4" key="2">
    <citation type="submission" date="2013-02" db="EMBL/GenBank/DDBJ databases">
        <title>The Genome Sequence of Plasmodium falciparum FCH/4.</title>
        <authorList>
            <consortium name="The Broad Institute Genome Sequencing Platform"/>
            <consortium name="The Broad Institute Genome Sequencing Center for Infectious Disease"/>
            <person name="Neafsey D."/>
            <person name="Cheeseman I."/>
            <person name="Volkman S."/>
            <person name="Adams J."/>
            <person name="Walker B."/>
            <person name="Young S.K."/>
            <person name="Zeng Q."/>
            <person name="Gargeya S."/>
            <person name="Fitzgerald M."/>
            <person name="Haas B."/>
            <person name="Abouelleil A."/>
            <person name="Alvarado L."/>
            <person name="Arachchi H.M."/>
            <person name="Berlin A.M."/>
            <person name="Chapman S.B."/>
            <person name="Dewar J."/>
            <person name="Goldberg J."/>
            <person name="Griggs A."/>
            <person name="Gujja S."/>
            <person name="Hansen M."/>
            <person name="Howarth C."/>
            <person name="Imamovic A."/>
            <person name="Larimer J."/>
            <person name="McCowan C."/>
            <person name="Murphy C."/>
            <person name="Neiman D."/>
            <person name="Pearson M."/>
            <person name="Priest M."/>
            <person name="Roberts A."/>
            <person name="Saif S."/>
            <person name="Shea T."/>
            <person name="Sisk P."/>
            <person name="Sykes S."/>
            <person name="Wortman J."/>
            <person name="Nusbaum C."/>
            <person name="Birren B."/>
        </authorList>
    </citation>
    <scope>NUCLEOTIDE SEQUENCE [LARGE SCALE GENOMIC DNA]</scope>
    <source>
        <strain evidence="3 4">FCH/4</strain>
    </source>
</reference>
<dbReference type="EMBL" id="KI927891">
    <property type="protein sequence ID" value="ETW30762.1"/>
    <property type="molecule type" value="Genomic_DNA"/>
</dbReference>
<keyword evidence="1" id="KW-0812">Transmembrane</keyword>
<organism evidence="3 4">
    <name type="scientific">Plasmodium falciparum FCH/4</name>
    <dbReference type="NCBI Taxonomy" id="1036724"/>
    <lineage>
        <taxon>Eukaryota</taxon>
        <taxon>Sar</taxon>
        <taxon>Alveolata</taxon>
        <taxon>Apicomplexa</taxon>
        <taxon>Aconoidasida</taxon>
        <taxon>Haemosporida</taxon>
        <taxon>Plasmodiidae</taxon>
        <taxon>Plasmodium</taxon>
        <taxon>Plasmodium (Laverania)</taxon>
    </lineage>
</organism>
<feature type="signal peptide" evidence="2">
    <location>
        <begin position="1"/>
        <end position="22"/>
    </location>
</feature>
<sequence length="372" mass="41925">MKVHYINILLFSLPLNILVYNGRNHNSTTHDTPKIPNTRLLCECELYGPLNYDNDPQMKKVMEIFNKQTQQRFHEYDEHMKKKRQECKDRCDKEIQKIILKDKLEKQMAQQLTTLETKIDSDDIPTCICEKSMADKTEKFCLNCGKNMAAIAPWWGLVCGSGYAGWLHSAMAAAIDKAIAEGAAAGIKAGHLAGTNAVIEQLHTLGIYFVGDKQLETIIDVTNYMKVSVIYDNVYSHYTTSCTTRSVNGHLVGNFKFSGPFCELVQPNHLGSLHRSSAQAIINEKVEEAVAEGTQAAKAKATEMTATKTTEFTTKNIAEVEAATTSYYTPIIASIVAIVIIVLIMVIIYKILRYRRKKKMKKKLQYIKLLEE</sequence>
<keyword evidence="1" id="KW-0472">Membrane</keyword>
<evidence type="ECO:0008006" key="5">
    <source>
        <dbReference type="Google" id="ProtNLM"/>
    </source>
</evidence>
<keyword evidence="2" id="KW-0732">Signal</keyword>
<dbReference type="Proteomes" id="UP000030656">
    <property type="component" value="Unassembled WGS sequence"/>
</dbReference>
<accession>A0A024VQL7</accession>
<dbReference type="Pfam" id="PF02009">
    <property type="entry name" value="RIFIN"/>
    <property type="match status" value="1"/>
</dbReference>
<evidence type="ECO:0000256" key="2">
    <source>
        <dbReference type="SAM" id="SignalP"/>
    </source>
</evidence>